<name>A0A1G2IL47_9BACT</name>
<dbReference type="GO" id="GO:0006355">
    <property type="term" value="P:regulation of DNA-templated transcription"/>
    <property type="evidence" value="ECO:0007669"/>
    <property type="project" value="InterPro"/>
</dbReference>
<dbReference type="EMBL" id="MHPE01000051">
    <property type="protein sequence ID" value="OGZ75327.1"/>
    <property type="molecule type" value="Genomic_DNA"/>
</dbReference>
<reference evidence="1 2" key="1">
    <citation type="journal article" date="2016" name="Nat. Commun.">
        <title>Thousands of microbial genomes shed light on interconnected biogeochemical processes in an aquifer system.</title>
        <authorList>
            <person name="Anantharaman K."/>
            <person name="Brown C.T."/>
            <person name="Hug L.A."/>
            <person name="Sharon I."/>
            <person name="Castelle C.J."/>
            <person name="Probst A.J."/>
            <person name="Thomas B.C."/>
            <person name="Singh A."/>
            <person name="Wilkins M.J."/>
            <person name="Karaoz U."/>
            <person name="Brodie E.L."/>
            <person name="Williams K.H."/>
            <person name="Hubbard S.S."/>
            <person name="Banfield J.F."/>
        </authorList>
    </citation>
    <scope>NUCLEOTIDE SEQUENCE [LARGE SCALE GENOMIC DNA]</scope>
</reference>
<dbReference type="InterPro" id="IPR045944">
    <property type="entry name" value="DUF6364"/>
</dbReference>
<dbReference type="AlphaFoldDB" id="A0A1G2IL47"/>
<evidence type="ECO:0000313" key="2">
    <source>
        <dbReference type="Proteomes" id="UP000178632"/>
    </source>
</evidence>
<dbReference type="InterPro" id="IPR013321">
    <property type="entry name" value="Arc_rbn_hlx_hlx"/>
</dbReference>
<proteinExistence type="predicted"/>
<evidence type="ECO:0000313" key="1">
    <source>
        <dbReference type="EMBL" id="OGZ75327.1"/>
    </source>
</evidence>
<protein>
    <recommendedName>
        <fullName evidence="3">Damage-inducible protein J</fullName>
    </recommendedName>
</protein>
<sequence>MKTILNVKVDKEEKEKAKQIALQMGVPLSTIINAHLREFIRTREFSVKLDPVLKPKVEKELLRMSQEYHKNPKSAYSFNSAAEAIKFLREK</sequence>
<evidence type="ECO:0008006" key="3">
    <source>
        <dbReference type="Google" id="ProtNLM"/>
    </source>
</evidence>
<comment type="caution">
    <text evidence="1">The sequence shown here is derived from an EMBL/GenBank/DDBJ whole genome shotgun (WGS) entry which is preliminary data.</text>
</comment>
<dbReference type="Pfam" id="PF19891">
    <property type="entry name" value="DUF6364"/>
    <property type="match status" value="1"/>
</dbReference>
<organism evidence="1 2">
    <name type="scientific">Candidatus Staskawiczbacteria bacterium RIFCSPLOWO2_12_FULL_37_15</name>
    <dbReference type="NCBI Taxonomy" id="1802218"/>
    <lineage>
        <taxon>Bacteria</taxon>
        <taxon>Candidatus Staskawicziibacteriota</taxon>
    </lineage>
</organism>
<gene>
    <name evidence="1" type="ORF">A3G45_00970</name>
</gene>
<accession>A0A1G2IL47</accession>
<dbReference type="Proteomes" id="UP000178632">
    <property type="component" value="Unassembled WGS sequence"/>
</dbReference>
<dbReference type="Gene3D" id="1.10.1220.10">
    <property type="entry name" value="Met repressor-like"/>
    <property type="match status" value="1"/>
</dbReference>